<dbReference type="InterPro" id="IPR041171">
    <property type="entry name" value="SDR_Ig"/>
</dbReference>
<gene>
    <name evidence="10" type="ORF">QIE55_18750</name>
</gene>
<evidence type="ECO:0000256" key="4">
    <source>
        <dbReference type="ARBA" id="ARBA00022729"/>
    </source>
</evidence>
<evidence type="ECO:0000256" key="5">
    <source>
        <dbReference type="ARBA" id="ARBA00023088"/>
    </source>
</evidence>
<keyword evidence="4" id="KW-0732">Signal</keyword>
<evidence type="ECO:0000256" key="3">
    <source>
        <dbReference type="ARBA" id="ARBA00022525"/>
    </source>
</evidence>
<evidence type="ECO:0000256" key="2">
    <source>
        <dbReference type="ARBA" id="ARBA00022512"/>
    </source>
</evidence>
<accession>A0AAX3UZE4</accession>
<protein>
    <submittedName>
        <fullName evidence="10">DUF5979 domain-containing protein</fullName>
    </submittedName>
</protein>
<keyword evidence="5" id="KW-0572">Peptidoglycan-anchor</keyword>
<name>A0AAX3UZE4_RHOER</name>
<dbReference type="Gene3D" id="2.60.40.1280">
    <property type="match status" value="1"/>
</dbReference>
<evidence type="ECO:0000256" key="6">
    <source>
        <dbReference type="SAM" id="MobiDB-lite"/>
    </source>
</evidence>
<feature type="domain" description="DUF5979" evidence="9">
    <location>
        <begin position="846"/>
        <end position="943"/>
    </location>
</feature>
<keyword evidence="7" id="KW-1133">Transmembrane helix</keyword>
<comment type="subcellular location">
    <subcellularLocation>
        <location evidence="1">Secreted</location>
        <location evidence="1">Cell wall</location>
        <topology evidence="1">Peptidoglycan-anchor</topology>
    </subcellularLocation>
</comment>
<evidence type="ECO:0000313" key="11">
    <source>
        <dbReference type="Proteomes" id="UP001230933"/>
    </source>
</evidence>
<organism evidence="10 11">
    <name type="scientific">Rhodococcus erythropolis</name>
    <name type="common">Arthrobacter picolinophilus</name>
    <dbReference type="NCBI Taxonomy" id="1833"/>
    <lineage>
        <taxon>Bacteria</taxon>
        <taxon>Bacillati</taxon>
        <taxon>Actinomycetota</taxon>
        <taxon>Actinomycetes</taxon>
        <taxon>Mycobacteriales</taxon>
        <taxon>Nocardiaceae</taxon>
        <taxon>Rhodococcus</taxon>
        <taxon>Rhodococcus erythropolis group</taxon>
    </lineage>
</organism>
<dbReference type="InterPro" id="IPR046022">
    <property type="entry name" value="DUF5979"/>
</dbReference>
<keyword evidence="2" id="KW-0134">Cell wall</keyword>
<dbReference type="Proteomes" id="UP001230933">
    <property type="component" value="Chromosome"/>
</dbReference>
<dbReference type="InterPro" id="IPR008966">
    <property type="entry name" value="Adhesion_dom_sf"/>
</dbReference>
<keyword evidence="7" id="KW-0472">Membrane</keyword>
<feature type="region of interest" description="Disordered" evidence="6">
    <location>
        <begin position="47"/>
        <end position="104"/>
    </location>
</feature>
<feature type="domain" description="DUF5979" evidence="9">
    <location>
        <begin position="951"/>
        <end position="1045"/>
    </location>
</feature>
<dbReference type="GO" id="GO:0007155">
    <property type="term" value="P:cell adhesion"/>
    <property type="evidence" value="ECO:0007669"/>
    <property type="project" value="InterPro"/>
</dbReference>
<dbReference type="Pfam" id="PF17961">
    <property type="entry name" value="Big_8"/>
    <property type="match status" value="1"/>
</dbReference>
<evidence type="ECO:0000259" key="8">
    <source>
        <dbReference type="Pfam" id="PF17961"/>
    </source>
</evidence>
<feature type="domain" description="DUF5979" evidence="9">
    <location>
        <begin position="1066"/>
        <end position="1142"/>
    </location>
</feature>
<reference evidence="10" key="1">
    <citation type="submission" date="2023-08" db="EMBL/GenBank/DDBJ databases">
        <title>Isolation and Characterization of Rhodococcus erythropolis MGMM8.</title>
        <authorList>
            <person name="Diabankana R.G.C."/>
            <person name="Afordoanyi D.M."/>
            <person name="Validov S.Z."/>
        </authorList>
    </citation>
    <scope>NUCLEOTIDE SEQUENCE</scope>
    <source>
        <strain evidence="10">MGMM8</strain>
    </source>
</reference>
<dbReference type="Pfam" id="PF19407">
    <property type="entry name" value="DUF5979"/>
    <property type="match status" value="3"/>
</dbReference>
<sequence>MRNRVFPRRAGEGVVSRWAALGMIVAVLALVVSSFSFVQVASADDIGTSTTTVPTTTVPTTTKPPATTTEAPSTTKTTAPPTSTSEAPVSAKPPITTASSSTTPVAAQRLAARGVNPGIDVKITDVQVEGKNDQQIKVGDSVTVRGTWDASSASPQPGDQFTIEFPGELKLQSNPTIALEGDDGTVWGTCDLAASTNLMTCVLSDAVADRPDEVKGDFFVYTKAVEYTTSETVDFTINNKVTPVDLPGTGGITDGRVIGESTKSGKLQDNKQSVRWTIDIPGADLAKLDAGNTGSVTLSDELSDNMKVCAGSLLNAKLWSGRPGDLKETPGGVTVTQPDAGDQVTININNGAPFEGNKLYRIEYTSCTTSGVVDLKGTQYTNSVTIGDNTVASDGVGQDYAPQTEPWKGGYLDGGKRNMEAVWTIVVPGTDIAANNHKIDITDTFGGPHAVCASGVQVVIEKSDYLPGRENEPNYRTPAAGFTIAPIGAVAGASTFTAAITVDNPDTFNEEQYYYVTYRTCLTTTEVPDSEDHLTNSAVVNKTSITGKTEGPGFTSGKNGAINTTSQTVGGVEQPAGTTLNWTVEISGHDLEGLTEPAVINDRFSPNMTVCEIGGDLKSNLNLKVVAQDFFDGNKKRDITDATSVARADGGFDLTLPRDADGYSRQTKYLVSYTLCTSSGGLDQRDTEYANTLTYAGKQTLSQSVKQEWGGGGTGQGVSRGSFSLLKEIAPFSEKFPQDTEFTVKVEEFAPGQIPATDAPVSSYEIKVKADGTPVSGINPRGTGWQIRLSEINLPTVDGVYFERGTFRPSEGVTLNGDHTEALVTITPKSNVGVTLLNKASLGSARITKSVIGDGARTGLEAFVVNAEIAFGDDAVGNELRQFTLKDGQHYDLGKLPIGAKVTFTEVQPMNTDLVTWSEPVINPKMLTIGTDASANTVSVTNEAKITQGTFEVSKKLTGPKAFDKAVPASFDVIATWLDTDDKPQSKTLSLPSDGTAVPFGENLPGGTEVTLTELVPANGDGLAYGVPAYSGNVRINPDNAAVVTIGKDLRKIEVSNFVDVNDGTLRIAKQVGGEAAEAVGDDVEFTVEARWRDGVEYRTQVLSVKQGQTTPLGVDLPVGTEVTFTETGRPDVDGVEWGTISWGTSPEGESWLHSNLDGTATGIVSDDPTDGRLITLSNEALWKFGSVEFTKFILDADGNPVRAPEADLPDSTKFEVRVDGIDPALPAGTDFPAVGQTITLDAGNDWSWTSDEVVPRNTVITFSEVDPKPLAGIDWARPYYYVSADAGDAEYRDTVKAVAGEKAVVEIHNRPIPTTEVDIDKIVTGPKGGQVAKDGSTIFQVTATWTDIDNEARSCVLDVRPGASVTPTAQCDAAVIDGRVQFPLNTDITFTESGAHTDVTNVKWGEVIWGVKEGKADVSNIDGEPTATSVKLTGEANKSVVLGLENKTSSNGLIIIPIPIPLPPWEIPTWPGSEVPGGPGTDVSTPGNNTPGNNGGGHNGAPGTPAPGNPAQAKPDQSSSLPVTGANVIWLAGLALALIGGGAWLTLRNRKRAPGRE</sequence>
<dbReference type="SUPFAM" id="SSF49401">
    <property type="entry name" value="Bacterial adhesins"/>
    <property type="match status" value="2"/>
</dbReference>
<feature type="region of interest" description="Disordered" evidence="6">
    <location>
        <begin position="1470"/>
        <end position="1522"/>
    </location>
</feature>
<feature type="domain" description="SDR-like Ig" evidence="8">
    <location>
        <begin position="140"/>
        <end position="225"/>
    </location>
</feature>
<feature type="transmembrane region" description="Helical" evidence="7">
    <location>
        <begin position="1529"/>
        <end position="1548"/>
    </location>
</feature>
<dbReference type="InterPro" id="IPR011252">
    <property type="entry name" value="Fibrogen-bd_dom1"/>
</dbReference>
<dbReference type="EMBL" id="CP124545">
    <property type="protein sequence ID" value="WGV47590.2"/>
    <property type="molecule type" value="Genomic_DNA"/>
</dbReference>
<evidence type="ECO:0000313" key="10">
    <source>
        <dbReference type="EMBL" id="WGV47590.2"/>
    </source>
</evidence>
<evidence type="ECO:0000259" key="9">
    <source>
        <dbReference type="Pfam" id="PF19407"/>
    </source>
</evidence>
<dbReference type="NCBIfam" id="TIGR01167">
    <property type="entry name" value="LPXTG_anchor"/>
    <property type="match status" value="1"/>
</dbReference>
<keyword evidence="3" id="KW-0964">Secreted</keyword>
<proteinExistence type="predicted"/>
<evidence type="ECO:0000256" key="1">
    <source>
        <dbReference type="ARBA" id="ARBA00004168"/>
    </source>
</evidence>
<evidence type="ECO:0000256" key="7">
    <source>
        <dbReference type="SAM" id="Phobius"/>
    </source>
</evidence>
<keyword evidence="7" id="KW-0812">Transmembrane</keyword>